<dbReference type="OrthoDB" id="9877906at2"/>
<dbReference type="EMBL" id="CP020953">
    <property type="protein sequence ID" value="AWI04557.1"/>
    <property type="molecule type" value="Genomic_DNA"/>
</dbReference>
<organism evidence="1 2">
    <name type="scientific">Clostridium drakei</name>
    <dbReference type="NCBI Taxonomy" id="332101"/>
    <lineage>
        <taxon>Bacteria</taxon>
        <taxon>Bacillati</taxon>
        <taxon>Bacillota</taxon>
        <taxon>Clostridia</taxon>
        <taxon>Eubacteriales</taxon>
        <taxon>Clostridiaceae</taxon>
        <taxon>Clostridium</taxon>
    </lineage>
</organism>
<dbReference type="AlphaFoldDB" id="A0A2U8DP48"/>
<proteinExistence type="predicted"/>
<dbReference type="KEGG" id="cdrk:B9W14_08640"/>
<sequence>MNFYNSDLKNFIEKIRNEDEQALTQLHKNFEGFIVETYNCKIGIFYGNKYYQDYLSDLNISMFNTVLNFNGTTKSSFRNYMFQTISNCLKKIFRDDCKPQFNYKYLDNEDDLKYIEKTLASSEISIFNQIFFKEDLMRYLKHKLKPLEIELFECFFYKKETLKYFAETHNLNYSSVRSTFSRMLKKIEYKEIKSLLELKHSLFLFIACIIGGCL</sequence>
<dbReference type="Proteomes" id="UP000244910">
    <property type="component" value="Chromosome"/>
</dbReference>
<gene>
    <name evidence="1" type="ORF">B9W14_08640</name>
</gene>
<name>A0A2U8DP48_9CLOT</name>
<accession>A0A2U8DP48</accession>
<reference evidence="2" key="1">
    <citation type="submission" date="2017-04" db="EMBL/GenBank/DDBJ databases">
        <authorList>
            <person name="Song Y."/>
            <person name="Cho B.-K."/>
        </authorList>
    </citation>
    <scope>NUCLEOTIDE SEQUENCE [LARGE SCALE GENOMIC DNA]</scope>
    <source>
        <strain evidence="2">SL1</strain>
    </source>
</reference>
<evidence type="ECO:0000313" key="1">
    <source>
        <dbReference type="EMBL" id="AWI04557.1"/>
    </source>
</evidence>
<protein>
    <submittedName>
        <fullName evidence="1">Uncharacterized protein</fullName>
    </submittedName>
</protein>
<evidence type="ECO:0000313" key="2">
    <source>
        <dbReference type="Proteomes" id="UP000244910"/>
    </source>
</evidence>
<dbReference type="RefSeq" id="WP_032078027.1">
    <property type="nucleotide sequence ID" value="NZ_CP020953.1"/>
</dbReference>
<keyword evidence="2" id="KW-1185">Reference proteome</keyword>